<feature type="domain" description="Novel STAND NTPase 3" evidence="4">
    <location>
        <begin position="39"/>
        <end position="164"/>
    </location>
</feature>
<dbReference type="EMBL" id="CAJPWZ010002872">
    <property type="protein sequence ID" value="CAG2246552.1"/>
    <property type="molecule type" value="Genomic_DNA"/>
</dbReference>
<keyword evidence="6" id="KW-1185">Reference proteome</keyword>
<evidence type="ECO:0000256" key="1">
    <source>
        <dbReference type="ARBA" id="ARBA00022737"/>
    </source>
</evidence>
<dbReference type="PROSITE" id="PS50297">
    <property type="entry name" value="ANK_REP_REGION"/>
    <property type="match status" value="2"/>
</dbReference>
<comment type="caution">
    <text evidence="5">The sequence shown here is derived from an EMBL/GenBank/DDBJ whole genome shotgun (WGS) entry which is preliminary data.</text>
</comment>
<evidence type="ECO:0000256" key="2">
    <source>
        <dbReference type="ARBA" id="ARBA00023043"/>
    </source>
</evidence>
<organism evidence="5 6">
    <name type="scientific">Mytilus edulis</name>
    <name type="common">Blue mussel</name>
    <dbReference type="NCBI Taxonomy" id="6550"/>
    <lineage>
        <taxon>Eukaryota</taxon>
        <taxon>Metazoa</taxon>
        <taxon>Spiralia</taxon>
        <taxon>Lophotrochozoa</taxon>
        <taxon>Mollusca</taxon>
        <taxon>Bivalvia</taxon>
        <taxon>Autobranchia</taxon>
        <taxon>Pteriomorphia</taxon>
        <taxon>Mytilida</taxon>
        <taxon>Mytiloidea</taxon>
        <taxon>Mytilidae</taxon>
        <taxon>Mytilinae</taxon>
        <taxon>Mytilus</taxon>
    </lineage>
</organism>
<dbReference type="Pfam" id="PF12796">
    <property type="entry name" value="Ank_2"/>
    <property type="match status" value="1"/>
</dbReference>
<dbReference type="SUPFAM" id="SSF48403">
    <property type="entry name" value="Ankyrin repeat"/>
    <property type="match status" value="1"/>
</dbReference>
<dbReference type="Gene3D" id="1.25.40.20">
    <property type="entry name" value="Ankyrin repeat-containing domain"/>
    <property type="match status" value="1"/>
</dbReference>
<evidence type="ECO:0000313" key="5">
    <source>
        <dbReference type="EMBL" id="CAG2246552.1"/>
    </source>
</evidence>
<feature type="repeat" description="ANK" evidence="3">
    <location>
        <begin position="204"/>
        <end position="239"/>
    </location>
</feature>
<feature type="repeat" description="ANK" evidence="3">
    <location>
        <begin position="240"/>
        <end position="272"/>
    </location>
</feature>
<gene>
    <name evidence="5" type="ORF">MEDL_58518</name>
</gene>
<dbReference type="InterPro" id="IPR049050">
    <property type="entry name" value="nSTAND3"/>
</dbReference>
<evidence type="ECO:0000259" key="4">
    <source>
        <dbReference type="Pfam" id="PF20720"/>
    </source>
</evidence>
<accession>A0A8S3UMI3</accession>
<protein>
    <recommendedName>
        <fullName evidence="4">Novel STAND NTPase 3 domain-containing protein</fullName>
    </recommendedName>
</protein>
<dbReference type="InterPro" id="IPR036770">
    <property type="entry name" value="Ankyrin_rpt-contain_sf"/>
</dbReference>
<dbReference type="OrthoDB" id="2157354at2759"/>
<keyword evidence="2 3" id="KW-0040">ANK repeat</keyword>
<reference evidence="5" key="1">
    <citation type="submission" date="2021-03" db="EMBL/GenBank/DDBJ databases">
        <authorList>
            <person name="Bekaert M."/>
        </authorList>
    </citation>
    <scope>NUCLEOTIDE SEQUENCE</scope>
</reference>
<dbReference type="Pfam" id="PF20720">
    <property type="entry name" value="nSTAND3"/>
    <property type="match status" value="1"/>
</dbReference>
<dbReference type="InterPro" id="IPR002110">
    <property type="entry name" value="Ankyrin_rpt"/>
</dbReference>
<evidence type="ECO:0000313" key="6">
    <source>
        <dbReference type="Proteomes" id="UP000683360"/>
    </source>
</evidence>
<dbReference type="AlphaFoldDB" id="A0A8S3UMI3"/>
<proteinExistence type="predicted"/>
<sequence>MFDVCNNDDANINLDALDIEVEDDFELLLKDWQDNDRLFVDTKAAQNTANLLKTNNYVIVFGGLGVGKTAILRHIALKFLNVENYDIIPRVRTPVDIIKYLHPDRKQIFVVDDINNEPANSWSLQTNEILKRLKKQESSFKEILSKLKTLADETKRDSEDVVDDYEHLKWKAHAKKCNQPIIASKDIVKILLEHHANIEQCDIRGYTPLFAATINGTSQHGKVIKTLLDNNANISHCDNTGRTALLIACEKGFYKVVEILISQSEDIILKCDKEQKSPLFIACENGHANIVNMLVKKTKNAGIDQCDAKEDRLYSSLVL</sequence>
<dbReference type="InterPro" id="IPR027417">
    <property type="entry name" value="P-loop_NTPase"/>
</dbReference>
<dbReference type="PROSITE" id="PS50088">
    <property type="entry name" value="ANK_REPEAT"/>
    <property type="match status" value="2"/>
</dbReference>
<dbReference type="SMART" id="SM00248">
    <property type="entry name" value="ANK"/>
    <property type="match status" value="4"/>
</dbReference>
<dbReference type="PANTHER" id="PTHR24198:SF194">
    <property type="entry name" value="INVERSIN-A"/>
    <property type="match status" value="1"/>
</dbReference>
<dbReference type="SUPFAM" id="SSF52540">
    <property type="entry name" value="P-loop containing nucleoside triphosphate hydrolases"/>
    <property type="match status" value="1"/>
</dbReference>
<dbReference type="Proteomes" id="UP000683360">
    <property type="component" value="Unassembled WGS sequence"/>
</dbReference>
<keyword evidence="1" id="KW-0677">Repeat</keyword>
<name>A0A8S3UMI3_MYTED</name>
<evidence type="ECO:0000256" key="3">
    <source>
        <dbReference type="PROSITE-ProRule" id="PRU00023"/>
    </source>
</evidence>
<dbReference type="PANTHER" id="PTHR24198">
    <property type="entry name" value="ANKYRIN REPEAT AND PROTEIN KINASE DOMAIN-CONTAINING PROTEIN"/>
    <property type="match status" value="1"/>
</dbReference>